<dbReference type="Pfam" id="PF01966">
    <property type="entry name" value="HD"/>
    <property type="match status" value="1"/>
</dbReference>
<dbReference type="PATRIC" id="fig|926562.3.peg.1092"/>
<dbReference type="PANTHER" id="PTHR36442:SF1">
    <property type="entry name" value="CYCLIC-DI-AMP PHOSPHODIESTERASE PGPH"/>
    <property type="match status" value="1"/>
</dbReference>
<keyword evidence="1" id="KW-0812">Transmembrane</keyword>
<dbReference type="PANTHER" id="PTHR36442">
    <property type="entry name" value="CYCLIC-DI-AMP PHOSPHODIESTERASE PGPH"/>
    <property type="match status" value="1"/>
</dbReference>
<dbReference type="KEGG" id="oho:Oweho_1077"/>
<dbReference type="Gene3D" id="1.10.3210.10">
    <property type="entry name" value="Hypothetical protein af1432"/>
    <property type="match status" value="1"/>
</dbReference>
<dbReference type="RefSeq" id="WP_014201444.1">
    <property type="nucleotide sequence ID" value="NC_016599.1"/>
</dbReference>
<feature type="transmembrane region" description="Helical" evidence="1">
    <location>
        <begin position="403"/>
        <end position="424"/>
    </location>
</feature>
<dbReference type="OrthoDB" id="9806952at2"/>
<dbReference type="SMART" id="SM00471">
    <property type="entry name" value="HDc"/>
    <property type="match status" value="1"/>
</dbReference>
<proteinExistence type="predicted"/>
<sequence>MKKLLLYLQNHQTRFAGLVLFAISIALVVYINPREVKFKYEFQKGKPWLYENLVAPFDFPVLKTDEELEKERKSIVESKTMFLRKDDDVAEDALIAFEDEYKIEWNKIEAVAPLGKKGTPKVKDAFRRSVKNTARDLLGEVYQKGVLKPVGDDEGKVGEVLITVKGVSSPARIQDFHSISTATSAIRKAYADSSEAMQDFIIPILLSHLDYNVFYDEKLSGSYLKSQLEGIVPTRGIVQEGELIIFKGNIIDDEKFAKLNSLRKSYEGSYSGQYSFYFILSGQILQIGLLFSVLFVFLTQFRKQIMEDVSKLTFILINVLMVVGLCRVVLDFGVTYIYLVPFTILPITLRSFFDTRLALFVHMMAILLCGLMLPNSFEFVFLQFVAGVFSVVLVNNLYKRSQLFFTAAKIILVYCISYFSMAIIQEGSLQNLEPLHFAFFAGNGFLTLMSFPLIYFQEKIFGFVSDVSLLELSDTNNPLLRRLGQEAPGTFQHSMQVANLAEAAVLKINGNALLVRTGALYHDIGKLTNPMYFIENQSTGLNPHDELSFEESAEIIIKHVRDGIKLAKKNNLPDILIDFIRTHHGTSTVMYFYKQYIKNFPEEEVDLEKFTYPGPKPFSKETAALMMADSVEAASRSLDKPDHDKIDALVENIIDHQVDTGQFENAEITLREIKEIKKIFKKLLMNIYHVRVQYPE</sequence>
<dbReference type="Proteomes" id="UP000005631">
    <property type="component" value="Chromosome"/>
</dbReference>
<feature type="domain" description="HD/PDEase" evidence="2">
    <location>
        <begin position="486"/>
        <end position="643"/>
    </location>
</feature>
<dbReference type="EMBL" id="CP003156">
    <property type="protein sequence ID" value="AEV32084.1"/>
    <property type="molecule type" value="Genomic_DNA"/>
</dbReference>
<dbReference type="eggNOG" id="COG1480">
    <property type="taxonomic scope" value="Bacteria"/>
</dbReference>
<dbReference type="NCBIfam" id="TIGR00277">
    <property type="entry name" value="HDIG"/>
    <property type="match status" value="1"/>
</dbReference>
<protein>
    <submittedName>
        <fullName evidence="3">Putative domain HDIG-containing protein</fullName>
    </submittedName>
</protein>
<feature type="transmembrane region" description="Helical" evidence="1">
    <location>
        <begin position="12"/>
        <end position="31"/>
    </location>
</feature>
<feature type="transmembrane region" description="Helical" evidence="1">
    <location>
        <begin position="274"/>
        <end position="297"/>
    </location>
</feature>
<dbReference type="SUPFAM" id="SSF109604">
    <property type="entry name" value="HD-domain/PDEase-like"/>
    <property type="match status" value="1"/>
</dbReference>
<dbReference type="InterPro" id="IPR011624">
    <property type="entry name" value="Metal-dep_PHydrolase_7TM_extra"/>
</dbReference>
<keyword evidence="1" id="KW-0472">Membrane</keyword>
<dbReference type="Pfam" id="PF07697">
    <property type="entry name" value="7TMR-HDED"/>
    <property type="match status" value="1"/>
</dbReference>
<name>G8R4J5_OWEHD</name>
<evidence type="ECO:0000256" key="1">
    <source>
        <dbReference type="SAM" id="Phobius"/>
    </source>
</evidence>
<accession>G8R4J5</accession>
<dbReference type="HOGENOM" id="CLU_015767_1_1_10"/>
<organism evidence="3 4">
    <name type="scientific">Owenweeksia hongkongensis (strain DSM 17368 / CIP 108786 / JCM 12287 / NRRL B-23963 / UST20020801)</name>
    <dbReference type="NCBI Taxonomy" id="926562"/>
    <lineage>
        <taxon>Bacteria</taxon>
        <taxon>Pseudomonadati</taxon>
        <taxon>Bacteroidota</taxon>
        <taxon>Flavobacteriia</taxon>
        <taxon>Flavobacteriales</taxon>
        <taxon>Owenweeksiaceae</taxon>
        <taxon>Owenweeksia</taxon>
    </lineage>
</organism>
<feature type="transmembrane region" description="Helical" evidence="1">
    <location>
        <begin position="357"/>
        <end position="373"/>
    </location>
</feature>
<dbReference type="STRING" id="926562.Oweho_1077"/>
<evidence type="ECO:0000259" key="2">
    <source>
        <dbReference type="SMART" id="SM00471"/>
    </source>
</evidence>
<dbReference type="InterPro" id="IPR003607">
    <property type="entry name" value="HD/PDEase_dom"/>
</dbReference>
<feature type="transmembrane region" description="Helical" evidence="1">
    <location>
        <begin position="436"/>
        <end position="456"/>
    </location>
</feature>
<dbReference type="InterPro" id="IPR052722">
    <property type="entry name" value="PgpH_phosphodiesterase"/>
</dbReference>
<reference evidence="3 4" key="1">
    <citation type="journal article" date="2012" name="Stand. Genomic Sci.">
        <title>Genome sequence of the orange-pigmented seawater bacterium Owenweeksia hongkongensis type strain (UST20020801(T)).</title>
        <authorList>
            <person name="Riedel T."/>
            <person name="Held B."/>
            <person name="Nolan M."/>
            <person name="Lucas S."/>
            <person name="Lapidus A."/>
            <person name="Tice H."/>
            <person name="Del Rio T.G."/>
            <person name="Cheng J.F."/>
            <person name="Han C."/>
            <person name="Tapia R."/>
            <person name="Goodwin L.A."/>
            <person name="Pitluck S."/>
            <person name="Liolios K."/>
            <person name="Mavromatis K."/>
            <person name="Pagani I."/>
            <person name="Ivanova N."/>
            <person name="Mikhailova N."/>
            <person name="Pati A."/>
            <person name="Chen A."/>
            <person name="Palaniappan K."/>
            <person name="Rohde M."/>
            <person name="Tindall B.J."/>
            <person name="Detter J.C."/>
            <person name="Goker M."/>
            <person name="Woyke T."/>
            <person name="Bristow J."/>
            <person name="Eisen J.A."/>
            <person name="Markowitz V."/>
            <person name="Hugenholtz P."/>
            <person name="Klenk H.P."/>
            <person name="Kyrpides N.C."/>
        </authorList>
    </citation>
    <scope>NUCLEOTIDE SEQUENCE</scope>
    <source>
        <strain evidence="4">DSM 17368 / JCM 12287 / NRRL B-23963</strain>
    </source>
</reference>
<feature type="transmembrane region" description="Helical" evidence="1">
    <location>
        <begin position="309"/>
        <end position="330"/>
    </location>
</feature>
<evidence type="ECO:0000313" key="4">
    <source>
        <dbReference type="Proteomes" id="UP000005631"/>
    </source>
</evidence>
<dbReference type="Pfam" id="PF07698">
    <property type="entry name" value="7TM-7TMR_HD"/>
    <property type="match status" value="1"/>
</dbReference>
<dbReference type="InterPro" id="IPR011621">
    <property type="entry name" value="Metal-dep_PHydrolase_7TM_intra"/>
</dbReference>
<dbReference type="CDD" id="cd00077">
    <property type="entry name" value="HDc"/>
    <property type="match status" value="1"/>
</dbReference>
<dbReference type="AlphaFoldDB" id="G8R4J5"/>
<keyword evidence="4" id="KW-1185">Reference proteome</keyword>
<evidence type="ECO:0000313" key="3">
    <source>
        <dbReference type="EMBL" id="AEV32084.1"/>
    </source>
</evidence>
<dbReference type="InterPro" id="IPR006675">
    <property type="entry name" value="HDIG_dom"/>
</dbReference>
<gene>
    <name evidence="3" type="ordered locus">Oweho_1077</name>
</gene>
<feature type="transmembrane region" description="Helical" evidence="1">
    <location>
        <begin position="379"/>
        <end position="398"/>
    </location>
</feature>
<keyword evidence="1" id="KW-1133">Transmembrane helix</keyword>
<dbReference type="InterPro" id="IPR006674">
    <property type="entry name" value="HD_domain"/>
</dbReference>